<comment type="subcellular location">
    <subcellularLocation>
        <location evidence="2">Cytoplasm</location>
    </subcellularLocation>
    <subcellularLocation>
        <location evidence="1">Nucleus</location>
    </subcellularLocation>
</comment>
<feature type="compositionally biased region" description="Basic and acidic residues" evidence="21">
    <location>
        <begin position="1375"/>
        <end position="1386"/>
    </location>
</feature>
<evidence type="ECO:0000256" key="11">
    <source>
        <dbReference type="ARBA" id="ARBA00022777"/>
    </source>
</evidence>
<dbReference type="Ensembl" id="ENSPEMT00000031423.2">
    <property type="protein sequence ID" value="ENSPEMP00000027017.1"/>
    <property type="gene ID" value="ENSPEMG00000022938.2"/>
</dbReference>
<feature type="region of interest" description="Disordered" evidence="21">
    <location>
        <begin position="1353"/>
        <end position="1392"/>
    </location>
</feature>
<dbReference type="GO" id="GO:0043576">
    <property type="term" value="P:regulation of respiratory gaseous exchange"/>
    <property type="evidence" value="ECO:0007669"/>
    <property type="project" value="Ensembl"/>
</dbReference>
<dbReference type="GO" id="GO:0035556">
    <property type="term" value="P:intracellular signal transduction"/>
    <property type="evidence" value="ECO:0007669"/>
    <property type="project" value="TreeGrafter"/>
</dbReference>
<keyword evidence="5" id="KW-0963">Cytoplasm</keyword>
<comment type="function">
    <text evidence="18">Serine/threonine-protein kinase involved in energy homeostasis and protein translation. Phosphorylates EEF1A1, GYS1, PDX1 and RPS6. Probably plays a role under changing environmental conditions (oxygen, glucose, nutrition), rather than under standard conditions. Acts as a sensor involved in energy homeostasis: regulates glycogen synthase synthesis by mediating phosphorylation of GYS1, leading to GYS1 inactivation. May be involved in glucose-stimulated insulin production in pancreas and regulation of glucagon secretion by glucose in alpha cells; however such data require additional evidences. May play a role in regulation of protein translation by phosphorylating EEF1A1, leading to increase translation efficiency. May also participate in respiratory regulation.</text>
</comment>
<feature type="region of interest" description="Disordered" evidence="21">
    <location>
        <begin position="1"/>
        <end position="33"/>
    </location>
</feature>
<dbReference type="GO" id="GO:0097009">
    <property type="term" value="P:energy homeostasis"/>
    <property type="evidence" value="ECO:0007669"/>
    <property type="project" value="Ensembl"/>
</dbReference>
<dbReference type="GO" id="GO:0035091">
    <property type="term" value="F:phosphatidylinositol binding"/>
    <property type="evidence" value="ECO:0007669"/>
    <property type="project" value="Ensembl"/>
</dbReference>
<comment type="similarity">
    <text evidence="3">Belongs to the protein kinase superfamily. CAMK Ser/Thr protein kinase family.</text>
</comment>
<keyword evidence="14" id="KW-0446">Lipid-binding</keyword>
<feature type="binding site" evidence="20">
    <location>
        <position position="1101"/>
    </location>
    <ligand>
        <name>ATP</name>
        <dbReference type="ChEBI" id="CHEBI:30616"/>
    </ligand>
</feature>
<dbReference type="Pfam" id="PF00989">
    <property type="entry name" value="PAS"/>
    <property type="match status" value="1"/>
</dbReference>
<dbReference type="PROSITE" id="PS00107">
    <property type="entry name" value="PROTEIN_KINASE_ATP"/>
    <property type="match status" value="1"/>
</dbReference>
<dbReference type="RefSeq" id="XP_042115821.1">
    <property type="nucleotide sequence ID" value="XM_042259887.2"/>
</dbReference>
<dbReference type="RefSeq" id="XP_042115822.1">
    <property type="nucleotide sequence ID" value="XM_042259888.2"/>
</dbReference>
<evidence type="ECO:0000256" key="8">
    <source>
        <dbReference type="ARBA" id="ARBA00022679"/>
    </source>
</evidence>
<reference evidence="24" key="2">
    <citation type="submission" date="2025-08" db="UniProtKB">
        <authorList>
            <consortium name="Ensembl"/>
        </authorList>
    </citation>
    <scope>IDENTIFICATION</scope>
</reference>
<reference evidence="24 25" key="1">
    <citation type="submission" date="2018-10" db="EMBL/GenBank/DDBJ databases">
        <title>Improved assembly of the deer mouse Peromyscus maniculatus genome.</title>
        <authorList>
            <person name="Lassance J.-M."/>
            <person name="Hoekstra H.E."/>
        </authorList>
    </citation>
    <scope>NUCLEOTIDE SEQUENCE [LARGE SCALE GENOMIC DNA]</scope>
</reference>
<dbReference type="SUPFAM" id="SSF56112">
    <property type="entry name" value="Protein kinase-like (PK-like)"/>
    <property type="match status" value="1"/>
</dbReference>
<dbReference type="PROSITE" id="PS50112">
    <property type="entry name" value="PAS"/>
    <property type="match status" value="1"/>
</dbReference>
<evidence type="ECO:0000313" key="25">
    <source>
        <dbReference type="Proteomes" id="UP000694547"/>
    </source>
</evidence>
<dbReference type="SMART" id="SM00091">
    <property type="entry name" value="PAS"/>
    <property type="match status" value="2"/>
</dbReference>
<dbReference type="InterPro" id="IPR017441">
    <property type="entry name" value="Protein_kinase_ATP_BS"/>
</dbReference>
<evidence type="ECO:0000256" key="1">
    <source>
        <dbReference type="ARBA" id="ARBA00004123"/>
    </source>
</evidence>
<dbReference type="GO" id="GO:0005524">
    <property type="term" value="F:ATP binding"/>
    <property type="evidence" value="ECO:0007669"/>
    <property type="project" value="UniProtKB-UniRule"/>
</dbReference>
<evidence type="ECO:0000256" key="5">
    <source>
        <dbReference type="ARBA" id="ARBA00022490"/>
    </source>
</evidence>
<dbReference type="GO" id="GO:0045719">
    <property type="term" value="P:negative regulation of glycogen biosynthetic process"/>
    <property type="evidence" value="ECO:0007669"/>
    <property type="project" value="Ensembl"/>
</dbReference>
<accession>A0A6J0E701</accession>
<keyword evidence="6" id="KW-0723">Serine/threonine-protein kinase</keyword>
<evidence type="ECO:0000256" key="21">
    <source>
        <dbReference type="SAM" id="MobiDB-lite"/>
    </source>
</evidence>
<dbReference type="OrthoDB" id="10252171at2759"/>
<keyword evidence="25" id="KW-1185">Reference proteome</keyword>
<evidence type="ECO:0000256" key="17">
    <source>
        <dbReference type="ARBA" id="ARBA00048679"/>
    </source>
</evidence>
<dbReference type="InterPro" id="IPR000719">
    <property type="entry name" value="Prot_kinase_dom"/>
</dbReference>
<dbReference type="GO" id="GO:0005829">
    <property type="term" value="C:cytosol"/>
    <property type="evidence" value="ECO:0007669"/>
    <property type="project" value="Ensembl"/>
</dbReference>
<keyword evidence="9" id="KW-0677">Repeat</keyword>
<evidence type="ECO:0000256" key="3">
    <source>
        <dbReference type="ARBA" id="ARBA00006692"/>
    </source>
</evidence>
<dbReference type="Gene3D" id="3.30.200.20">
    <property type="entry name" value="Phosphorylase Kinase, domain 1"/>
    <property type="match status" value="1"/>
</dbReference>
<dbReference type="Pfam" id="PF13426">
    <property type="entry name" value="PAS_9"/>
    <property type="match status" value="1"/>
</dbReference>
<evidence type="ECO:0000256" key="14">
    <source>
        <dbReference type="ARBA" id="ARBA00023121"/>
    </source>
</evidence>
<dbReference type="FunFam" id="1.10.510.10:FF:000351">
    <property type="entry name" value="PAS domain-containing serine/threonine-protein kinase"/>
    <property type="match status" value="1"/>
</dbReference>
<sequence>MEDGGPPGFAEDWRCLSGSPPAQEGPATQASSELSKSLSIAHRHLSRKNGLSRLCQSRMALSEDRWSSYCLSSLAAQNICTSKLHCSAASEHADPAAGPLGSTSCCSLLRGLASGCSAPLLSTPVCNPNKAVFTVDAKTTEILVANDKACSLLGYSSHDLIGQKLAQFFLKSDSEVVEALSEEHVEADGHAAVVFGTVVDVVSRSGEKIPVSVWIKRLQQERGLCCVVVLEPVERVSAWVAFQSDGTITSCDSLFAHLHGFTSAKDVVGQCVTDLIPSMQLPPPGQHVPKSLKIQRSVGRARDGTTFPLSLKLKSKPSGKTVADSEAASEPGYQASVWVFCTISGLITLLPDGTIYGVNHSFALRLFGYGKTELLGKNITFLIPGFYHYMDPAYDSSVQLPDLVDCLDLGSKSEPGEMSANAQQDWELASGAQDPRVDVVLARDPVLSQEETLKVVGGQVSLRTQTPLETGCQILPSFSSQSSLGVDSNPVYGEHSLPTDHQSIPKRNLLAHGGQLLSQNQPDTPEVSPPVLNEHLLSEIQKNISEESPLTHRKWLLPKAQQDTTKGSLPIHDEQLLPAGQHVNVLGKENPSSAESYRKGLLEESRSKPKDAKLFASREDSEPLVPAKDRSSSVDVCSLHQEAQLELMGVSSPSSPKPWADATMPEPHATGQLAGGGFLTHCPQYRSEWLLQQRGQDLAPSPSGMACVLLGTPTLDEPWSGVRNDREELQTCLIKEQLSKSSFGGTLGISCVELVPAEHPPFTAPVSFCDLGGRDLHASHLGSSSACYALATDLPGVLEAVETQETDVNSYSWNLRELFLNDQTDRTPSHCSCTTSELSETPSPSVVGSDLDVGVLHRQRSDILGDREMLLLTGTYFDLGEGRQLQEMGAGHDRAELYDISLVSSEHCETSDVESPGCGPPIPDPGSDGMCLSTEKPRLSAQVTSTPVAPGVSSLQPEIQEGIYSGSCYHRDGLRLSVQFEVKRVELQGSATLFCCWLVKDLLHSHRDSATRTRLLLASLPSSTHSMPDLSGSSFGEVLRAKPWFEESPIPAELEGLAACEGEYSHKYSTISPLGSGAFGFVWTAVEKEHNKEVVVKFIKKEKVLEDCWVEDPKLGKVTLEIAILSKVEHANIIKVLDIFENQGFFQLVMEKHGSGLDLFAFIDRHPCLDEPLASYIFRQLVSAVGYLRSQGIIHRDIKDENIVIAEDFTIKLIDFGSAAYLERGKLFYTFCGTIEYCAPEVLMGNPYRGPELEMWSLGVTLYTLIFEENPFCEVEETMEAVIHPPCLVSQELRNLLSGLLHPSPEQRTTLEKLIIDPWVTQPVNLANYTWEEVCRTNQPGSGLLSAASLELGSRNPSEVAHTKDFSRPPAPREAPGDQHGLHLEDPSLPVS</sequence>
<feature type="region of interest" description="Disordered" evidence="21">
    <location>
        <begin position="586"/>
        <end position="629"/>
    </location>
</feature>
<dbReference type="CDD" id="cd00130">
    <property type="entry name" value="PAS"/>
    <property type="match status" value="2"/>
</dbReference>
<keyword evidence="10 20" id="KW-0547">Nucleotide-binding</keyword>
<dbReference type="GO" id="GO:0005634">
    <property type="term" value="C:nucleus"/>
    <property type="evidence" value="ECO:0007669"/>
    <property type="project" value="UniProtKB-SubCell"/>
</dbReference>
<dbReference type="SMART" id="SM00220">
    <property type="entry name" value="S_TKc"/>
    <property type="match status" value="1"/>
</dbReference>
<dbReference type="Gene3D" id="1.10.510.10">
    <property type="entry name" value="Transferase(Phosphotransferase) domain 1"/>
    <property type="match status" value="1"/>
</dbReference>
<dbReference type="InterPro" id="IPR000014">
    <property type="entry name" value="PAS"/>
</dbReference>
<dbReference type="CTD" id="23178"/>
<keyword evidence="13" id="KW-0007">Acetylation</keyword>
<dbReference type="NCBIfam" id="TIGR00229">
    <property type="entry name" value="sensory_box"/>
    <property type="match status" value="1"/>
</dbReference>
<dbReference type="InterPro" id="IPR035965">
    <property type="entry name" value="PAS-like_dom_sf"/>
</dbReference>
<dbReference type="FunFam" id="3.30.450.20:FF:000059">
    <property type="entry name" value="PAS domain containing serine/threonine kinase"/>
    <property type="match status" value="1"/>
</dbReference>
<dbReference type="Gene3D" id="3.30.450.20">
    <property type="entry name" value="PAS domain"/>
    <property type="match status" value="1"/>
</dbReference>
<dbReference type="InterPro" id="IPR013767">
    <property type="entry name" value="PAS_fold"/>
</dbReference>
<dbReference type="EC" id="2.7.11.1" evidence="4"/>
<organism evidence="24 25">
    <name type="scientific">Peromyscus maniculatus bairdii</name>
    <name type="common">Prairie deer mouse</name>
    <dbReference type="NCBI Taxonomy" id="230844"/>
    <lineage>
        <taxon>Eukaryota</taxon>
        <taxon>Metazoa</taxon>
        <taxon>Chordata</taxon>
        <taxon>Craniata</taxon>
        <taxon>Vertebrata</taxon>
        <taxon>Euteleostomi</taxon>
        <taxon>Mammalia</taxon>
        <taxon>Eutheria</taxon>
        <taxon>Euarchontoglires</taxon>
        <taxon>Glires</taxon>
        <taxon>Rodentia</taxon>
        <taxon>Myomorpha</taxon>
        <taxon>Muroidea</taxon>
        <taxon>Cricetidae</taxon>
        <taxon>Neotominae</taxon>
        <taxon>Peromyscus</taxon>
    </lineage>
</organism>
<dbReference type="Pfam" id="PF00069">
    <property type="entry name" value="Pkinase"/>
    <property type="match status" value="1"/>
</dbReference>
<gene>
    <name evidence="24" type="primary">Pask</name>
</gene>
<comment type="catalytic activity">
    <reaction evidence="17">
        <text>L-seryl-[protein] + ATP = O-phospho-L-seryl-[protein] + ADP + H(+)</text>
        <dbReference type="Rhea" id="RHEA:17989"/>
        <dbReference type="Rhea" id="RHEA-COMP:9863"/>
        <dbReference type="Rhea" id="RHEA-COMP:11604"/>
        <dbReference type="ChEBI" id="CHEBI:15378"/>
        <dbReference type="ChEBI" id="CHEBI:29999"/>
        <dbReference type="ChEBI" id="CHEBI:30616"/>
        <dbReference type="ChEBI" id="CHEBI:83421"/>
        <dbReference type="ChEBI" id="CHEBI:456216"/>
        <dbReference type="EC" id="2.7.11.1"/>
    </reaction>
</comment>
<evidence type="ECO:0000256" key="9">
    <source>
        <dbReference type="ARBA" id="ARBA00022737"/>
    </source>
</evidence>
<evidence type="ECO:0000256" key="7">
    <source>
        <dbReference type="ARBA" id="ARBA00022553"/>
    </source>
</evidence>
<dbReference type="PROSITE" id="PS50011">
    <property type="entry name" value="PROTEIN_KINASE_DOM"/>
    <property type="match status" value="1"/>
</dbReference>
<evidence type="ECO:0000256" key="13">
    <source>
        <dbReference type="ARBA" id="ARBA00022990"/>
    </source>
</evidence>
<dbReference type="GO" id="GO:0004674">
    <property type="term" value="F:protein serine/threonine kinase activity"/>
    <property type="evidence" value="ECO:0007669"/>
    <property type="project" value="UniProtKB-KW"/>
</dbReference>
<dbReference type="CDD" id="cd14004">
    <property type="entry name" value="STKc_PASK"/>
    <property type="match status" value="1"/>
</dbReference>
<dbReference type="InterPro" id="IPR011009">
    <property type="entry name" value="Kinase-like_dom_sf"/>
</dbReference>
<dbReference type="PANTHER" id="PTHR24346:SF51">
    <property type="entry name" value="PAS DOMAIN-CONTAINING SERINE_THREONINE-PROTEIN KINASE"/>
    <property type="match status" value="1"/>
</dbReference>
<dbReference type="RefSeq" id="XP_015863453.1">
    <property type="nucleotide sequence ID" value="XM_016007967.3"/>
</dbReference>
<dbReference type="FunFam" id="3.30.200.20:FF:000346">
    <property type="entry name" value="PAS domain-containing serine/threonine-protein kinase"/>
    <property type="match status" value="1"/>
</dbReference>
<dbReference type="PANTHER" id="PTHR24346">
    <property type="entry name" value="MAP/MICROTUBULE AFFINITY-REGULATING KINASE"/>
    <property type="match status" value="1"/>
</dbReference>
<evidence type="ECO:0000256" key="18">
    <source>
        <dbReference type="ARBA" id="ARBA00053825"/>
    </source>
</evidence>
<keyword evidence="11" id="KW-0418">Kinase</keyword>
<evidence type="ECO:0000256" key="6">
    <source>
        <dbReference type="ARBA" id="ARBA00022527"/>
    </source>
</evidence>
<evidence type="ECO:0000256" key="16">
    <source>
        <dbReference type="ARBA" id="ARBA00047899"/>
    </source>
</evidence>
<feature type="compositionally biased region" description="Basic and acidic residues" evidence="21">
    <location>
        <begin position="596"/>
        <end position="629"/>
    </location>
</feature>
<keyword evidence="12 20" id="KW-0067">ATP-binding</keyword>
<feature type="domain" description="Protein kinase" evidence="22">
    <location>
        <begin position="1068"/>
        <end position="1320"/>
    </location>
</feature>
<evidence type="ECO:0000313" key="24">
    <source>
        <dbReference type="Ensembl" id="ENSPEMP00000027017.1"/>
    </source>
</evidence>
<dbReference type="GeneID" id="102919730"/>
<protein>
    <recommendedName>
        <fullName evidence="19">PAS domain-containing serine/threonine-protein kinase</fullName>
        <ecNumber evidence="4">2.7.11.1</ecNumber>
    </recommendedName>
</protein>
<feature type="domain" description="PAS" evidence="23">
    <location>
        <begin position="132"/>
        <end position="188"/>
    </location>
</feature>
<evidence type="ECO:0000259" key="23">
    <source>
        <dbReference type="PROSITE" id="PS50112"/>
    </source>
</evidence>
<dbReference type="GO" id="GO:0070092">
    <property type="term" value="P:regulation of glucagon secretion"/>
    <property type="evidence" value="ECO:0007669"/>
    <property type="project" value="Ensembl"/>
</dbReference>
<name>A0A6J0E701_PERMB</name>
<dbReference type="Proteomes" id="UP000694547">
    <property type="component" value="Chromosome 13"/>
</dbReference>
<evidence type="ECO:0000256" key="2">
    <source>
        <dbReference type="ARBA" id="ARBA00004496"/>
    </source>
</evidence>
<comment type="catalytic activity">
    <reaction evidence="16">
        <text>L-threonyl-[protein] + ATP = O-phospho-L-threonyl-[protein] + ADP + H(+)</text>
        <dbReference type="Rhea" id="RHEA:46608"/>
        <dbReference type="Rhea" id="RHEA-COMP:11060"/>
        <dbReference type="Rhea" id="RHEA-COMP:11605"/>
        <dbReference type="ChEBI" id="CHEBI:15378"/>
        <dbReference type="ChEBI" id="CHEBI:30013"/>
        <dbReference type="ChEBI" id="CHEBI:30616"/>
        <dbReference type="ChEBI" id="CHEBI:61977"/>
        <dbReference type="ChEBI" id="CHEBI:456216"/>
        <dbReference type="EC" id="2.7.11.1"/>
    </reaction>
</comment>
<evidence type="ECO:0000256" key="19">
    <source>
        <dbReference type="ARBA" id="ARBA00071822"/>
    </source>
</evidence>
<dbReference type="GeneTree" id="ENSGT00940000159035"/>
<reference evidence="24" key="3">
    <citation type="submission" date="2025-09" db="UniProtKB">
        <authorList>
            <consortium name="Ensembl"/>
        </authorList>
    </citation>
    <scope>IDENTIFICATION</scope>
</reference>
<dbReference type="GO" id="GO:0006355">
    <property type="term" value="P:regulation of DNA-templated transcription"/>
    <property type="evidence" value="ECO:0007669"/>
    <property type="project" value="InterPro"/>
</dbReference>
<dbReference type="PROSITE" id="PS00108">
    <property type="entry name" value="PROTEIN_KINASE_ST"/>
    <property type="match status" value="1"/>
</dbReference>
<keyword evidence="8" id="KW-0808">Transferase</keyword>
<evidence type="ECO:0000259" key="22">
    <source>
        <dbReference type="PROSITE" id="PS50011"/>
    </source>
</evidence>
<evidence type="ECO:0000256" key="12">
    <source>
        <dbReference type="ARBA" id="ARBA00022840"/>
    </source>
</evidence>
<dbReference type="InterPro" id="IPR008271">
    <property type="entry name" value="Ser/Thr_kinase_AS"/>
</dbReference>
<evidence type="ECO:0000256" key="4">
    <source>
        <dbReference type="ARBA" id="ARBA00012513"/>
    </source>
</evidence>
<evidence type="ECO:0000256" key="15">
    <source>
        <dbReference type="ARBA" id="ARBA00023242"/>
    </source>
</evidence>
<keyword evidence="15" id="KW-0539">Nucleus</keyword>
<evidence type="ECO:0000256" key="20">
    <source>
        <dbReference type="PROSITE-ProRule" id="PRU10141"/>
    </source>
</evidence>
<keyword evidence="7" id="KW-0597">Phosphoprotein</keyword>
<evidence type="ECO:0000256" key="10">
    <source>
        <dbReference type="ARBA" id="ARBA00022741"/>
    </source>
</evidence>
<proteinExistence type="inferred from homology"/>
<dbReference type="SUPFAM" id="SSF55785">
    <property type="entry name" value="PYP-like sensor domain (PAS domain)"/>
    <property type="match status" value="1"/>
</dbReference>